<proteinExistence type="predicted"/>
<feature type="compositionally biased region" description="Low complexity" evidence="1">
    <location>
        <begin position="117"/>
        <end position="127"/>
    </location>
</feature>
<evidence type="ECO:0000313" key="2">
    <source>
        <dbReference type="Proteomes" id="UP000515153"/>
    </source>
</evidence>
<name>A0A6P8B9R6_PYRGI</name>
<feature type="compositionally biased region" description="Basic residues" evidence="1">
    <location>
        <begin position="190"/>
        <end position="200"/>
    </location>
</feature>
<evidence type="ECO:0000256" key="1">
    <source>
        <dbReference type="SAM" id="MobiDB-lite"/>
    </source>
</evidence>
<evidence type="ECO:0008006" key="4">
    <source>
        <dbReference type="Google" id="ProtNLM"/>
    </source>
</evidence>
<dbReference type="KEGG" id="pgri:PgNI_04784"/>
<keyword evidence="2" id="KW-1185">Reference proteome</keyword>
<sequence>MDAQALLKSQGWRGHGHTLHPTDDSTGLAKPLLLSRKDNTLGIGKKEHCTSDQWWLNAFDQQLQGLDTTSQKGAIVQTVSRGALNAIETRGAASRYTGAYGLYASFVRGGLLEGTISSSTTSSGDSTPAPDGEARLETKSERKARRALRRRERAEKKARGGLDVDAILAARKKKKTDRKALETKEEKKARREAKRKRKEERRRGTAG</sequence>
<evidence type="ECO:0000313" key="3">
    <source>
        <dbReference type="RefSeq" id="XP_030983922.1"/>
    </source>
</evidence>
<dbReference type="OrthoDB" id="3366546at2759"/>
<reference evidence="3" key="2">
    <citation type="submission" date="2019-10" db="EMBL/GenBank/DDBJ databases">
        <authorList>
            <consortium name="NCBI Genome Project"/>
        </authorList>
    </citation>
    <scope>NUCLEOTIDE SEQUENCE</scope>
    <source>
        <strain evidence="3">NI907</strain>
    </source>
</reference>
<feature type="compositionally biased region" description="Basic and acidic residues" evidence="1">
    <location>
        <begin position="178"/>
        <end position="189"/>
    </location>
</feature>
<feature type="region of interest" description="Disordered" evidence="1">
    <location>
        <begin position="117"/>
        <end position="207"/>
    </location>
</feature>
<feature type="compositionally biased region" description="Basic and acidic residues" evidence="1">
    <location>
        <begin position="132"/>
        <end position="141"/>
    </location>
</feature>
<dbReference type="AlphaFoldDB" id="A0A6P8B9R6"/>
<reference evidence="3" key="1">
    <citation type="journal article" date="2019" name="Mol. Biol. Evol.">
        <title>Blast fungal genomes show frequent chromosomal changes, gene gains and losses, and effector gene turnover.</title>
        <authorList>
            <person name="Gomez Luciano L.B."/>
            <person name="Jason Tsai I."/>
            <person name="Chuma I."/>
            <person name="Tosa Y."/>
            <person name="Chen Y.H."/>
            <person name="Li J.Y."/>
            <person name="Li M.Y."/>
            <person name="Jade Lu M.Y."/>
            <person name="Nakayashiki H."/>
            <person name="Li W.H."/>
        </authorList>
    </citation>
    <scope>NUCLEOTIDE SEQUENCE</scope>
    <source>
        <strain evidence="3">NI907</strain>
    </source>
</reference>
<gene>
    <name evidence="3" type="ORF">PgNI_04784</name>
</gene>
<dbReference type="RefSeq" id="XP_030983922.1">
    <property type="nucleotide sequence ID" value="XM_031124827.1"/>
</dbReference>
<dbReference type="PANTHER" id="PTHR23149">
    <property type="entry name" value="G PATCH DOMAIN CONTAINING PROTEIN"/>
    <property type="match status" value="1"/>
</dbReference>
<dbReference type="PANTHER" id="PTHR23149:SF33">
    <property type="entry name" value="PROTEIN TMA23"/>
    <property type="match status" value="1"/>
</dbReference>
<organism evidence="2 3">
    <name type="scientific">Pyricularia grisea</name>
    <name type="common">Crabgrass-specific blast fungus</name>
    <name type="synonym">Magnaporthe grisea</name>
    <dbReference type="NCBI Taxonomy" id="148305"/>
    <lineage>
        <taxon>Eukaryota</taxon>
        <taxon>Fungi</taxon>
        <taxon>Dikarya</taxon>
        <taxon>Ascomycota</taxon>
        <taxon>Pezizomycotina</taxon>
        <taxon>Sordariomycetes</taxon>
        <taxon>Sordariomycetidae</taxon>
        <taxon>Magnaporthales</taxon>
        <taxon>Pyriculariaceae</taxon>
        <taxon>Pyricularia</taxon>
    </lineage>
</organism>
<protein>
    <recommendedName>
        <fullName evidence="4">G-patch domain-containing protein</fullName>
    </recommendedName>
</protein>
<accession>A0A6P8B9R6</accession>
<feature type="compositionally biased region" description="Basic residues" evidence="1">
    <location>
        <begin position="142"/>
        <end position="151"/>
    </location>
</feature>
<dbReference type="Proteomes" id="UP000515153">
    <property type="component" value="Unplaced"/>
</dbReference>
<feature type="compositionally biased region" description="Basic and acidic residues" evidence="1">
    <location>
        <begin position="152"/>
        <end position="162"/>
    </location>
</feature>
<dbReference type="InterPro" id="IPR050656">
    <property type="entry name" value="PINX1"/>
</dbReference>
<reference evidence="3" key="3">
    <citation type="submission" date="2025-08" db="UniProtKB">
        <authorList>
            <consortium name="RefSeq"/>
        </authorList>
    </citation>
    <scope>IDENTIFICATION</scope>
    <source>
        <strain evidence="3">NI907</strain>
    </source>
</reference>
<dbReference type="GeneID" id="41959736"/>